<feature type="transmembrane region" description="Helical" evidence="2">
    <location>
        <begin position="6"/>
        <end position="24"/>
    </location>
</feature>
<protein>
    <recommendedName>
        <fullName evidence="5">NERD domain-containing protein</fullName>
    </recommendedName>
</protein>
<evidence type="ECO:0008006" key="5">
    <source>
        <dbReference type="Google" id="ProtNLM"/>
    </source>
</evidence>
<evidence type="ECO:0000313" key="4">
    <source>
        <dbReference type="Proteomes" id="UP000216725"/>
    </source>
</evidence>
<feature type="compositionally biased region" description="Low complexity" evidence="1">
    <location>
        <begin position="59"/>
        <end position="73"/>
    </location>
</feature>
<gene>
    <name evidence="3" type="ORF">PSRA_0347</name>
</gene>
<organism evidence="3 4">
    <name type="scientific">Pseudoscardovia radai</name>
    <dbReference type="NCBI Taxonomy" id="987066"/>
    <lineage>
        <taxon>Bacteria</taxon>
        <taxon>Bacillati</taxon>
        <taxon>Actinomycetota</taxon>
        <taxon>Actinomycetes</taxon>
        <taxon>Bifidobacteriales</taxon>
        <taxon>Bifidobacteriaceae</taxon>
        <taxon>Pseudoscardovia</taxon>
    </lineage>
</organism>
<comment type="caution">
    <text evidence="3">The sequence shown here is derived from an EMBL/GenBank/DDBJ whole genome shotgun (WGS) entry which is preliminary data.</text>
</comment>
<keyword evidence="4" id="KW-1185">Reference proteome</keyword>
<proteinExistence type="predicted"/>
<keyword evidence="2" id="KW-1133">Transmembrane helix</keyword>
<feature type="compositionally biased region" description="Basic and acidic residues" evidence="1">
    <location>
        <begin position="35"/>
        <end position="49"/>
    </location>
</feature>
<reference evidence="3 4" key="1">
    <citation type="journal article" date="2017" name="BMC Genomics">
        <title>Comparative genomic and phylogenomic analyses of the Bifidobacteriaceae family.</title>
        <authorList>
            <person name="Lugli G.A."/>
            <person name="Milani C."/>
            <person name="Turroni F."/>
            <person name="Duranti S."/>
            <person name="Mancabelli L."/>
            <person name="Mangifesta M."/>
            <person name="Ferrario C."/>
            <person name="Modesto M."/>
            <person name="Mattarelli P."/>
            <person name="Jiri K."/>
            <person name="van Sinderen D."/>
            <person name="Ventura M."/>
        </authorList>
    </citation>
    <scope>NUCLEOTIDE SEQUENCE [LARGE SCALE GENOMIC DNA]</scope>
    <source>
        <strain evidence="3 4">DSM 24742</strain>
    </source>
</reference>
<dbReference type="EMBL" id="MWWR01000003">
    <property type="protein sequence ID" value="OZG52615.1"/>
    <property type="molecule type" value="Genomic_DNA"/>
</dbReference>
<dbReference type="AlphaFoldDB" id="A0A261F0K9"/>
<sequence length="325" mass="35052">MDRRILYGVVAFAVLCAILLYNVYCTVRKRRRRKAHDEARRRYRAEHNLPESSQKHGAHAAPRGGASRRASRSGRVAVSDAIETMSAPSRGTGSLFVRIVPDDAAGPAIAGSAADLAVYRHGPMARDAVSIEAHYRLSTLPGDVLVVKDAVISDTHGELTVDQLVICPHGVFLFEIYPLDGTVFAPDRLPFWFVAPTRDMPDPDAVRIVLDAVATRGVSEASPVAVPSGAWPGLRHGGIVENPRVNDMLLADAAASFLGVSPSVCHCAVVFPATAAIRADCDMDVLTTRQIVRWVASHDGDAIAEADRERLARIIEEGRNAARAQ</sequence>
<dbReference type="Proteomes" id="UP000216725">
    <property type="component" value="Unassembled WGS sequence"/>
</dbReference>
<evidence type="ECO:0000313" key="3">
    <source>
        <dbReference type="EMBL" id="OZG52615.1"/>
    </source>
</evidence>
<name>A0A261F0K9_9BIFI</name>
<keyword evidence="2" id="KW-0812">Transmembrane</keyword>
<evidence type="ECO:0000256" key="2">
    <source>
        <dbReference type="SAM" id="Phobius"/>
    </source>
</evidence>
<feature type="region of interest" description="Disordered" evidence="1">
    <location>
        <begin position="35"/>
        <end position="73"/>
    </location>
</feature>
<keyword evidence="2" id="KW-0472">Membrane</keyword>
<dbReference type="RefSeq" id="WP_094660144.1">
    <property type="nucleotide sequence ID" value="NZ_MWWR01000003.1"/>
</dbReference>
<evidence type="ECO:0000256" key="1">
    <source>
        <dbReference type="SAM" id="MobiDB-lite"/>
    </source>
</evidence>
<accession>A0A261F0K9</accession>